<feature type="transmembrane region" description="Helical" evidence="6">
    <location>
        <begin position="336"/>
        <end position="356"/>
    </location>
</feature>
<accession>A0ABW0E8I0</accession>
<feature type="transmembrane region" description="Helical" evidence="6">
    <location>
        <begin position="12"/>
        <end position="37"/>
    </location>
</feature>
<reference evidence="8" key="1">
    <citation type="journal article" date="2019" name="Int. J. Syst. Evol. Microbiol.">
        <title>The Global Catalogue of Microorganisms (GCM) 10K type strain sequencing project: providing services to taxonomists for standard genome sequencing and annotation.</title>
        <authorList>
            <consortium name="The Broad Institute Genomics Platform"/>
            <consortium name="The Broad Institute Genome Sequencing Center for Infectious Disease"/>
            <person name="Wu L."/>
            <person name="Ma J."/>
        </authorList>
    </citation>
    <scope>NUCLEOTIDE SEQUENCE [LARGE SCALE GENOMIC DNA]</scope>
    <source>
        <strain evidence="8">KACC 12602</strain>
    </source>
</reference>
<dbReference type="Pfam" id="PF13440">
    <property type="entry name" value="Polysacc_synt_3"/>
    <property type="match status" value="1"/>
</dbReference>
<dbReference type="EMBL" id="JBHSKT010000001">
    <property type="protein sequence ID" value="MFC5269340.1"/>
    <property type="molecule type" value="Genomic_DNA"/>
</dbReference>
<keyword evidence="4 6" id="KW-1133">Transmembrane helix</keyword>
<feature type="transmembrane region" description="Helical" evidence="6">
    <location>
        <begin position="362"/>
        <end position="385"/>
    </location>
</feature>
<dbReference type="PANTHER" id="PTHR30250:SF28">
    <property type="entry name" value="POLYSACCHARIDE BIOSYNTHESIS PROTEIN"/>
    <property type="match status" value="1"/>
</dbReference>
<feature type="transmembrane region" description="Helical" evidence="6">
    <location>
        <begin position="85"/>
        <end position="106"/>
    </location>
</feature>
<feature type="transmembrane region" description="Helical" evidence="6">
    <location>
        <begin position="44"/>
        <end position="69"/>
    </location>
</feature>
<feature type="transmembrane region" description="Helical" evidence="6">
    <location>
        <begin position="307"/>
        <end position="329"/>
    </location>
</feature>
<dbReference type="RefSeq" id="WP_378015927.1">
    <property type="nucleotide sequence ID" value="NZ_JBHSKT010000001.1"/>
</dbReference>
<evidence type="ECO:0000313" key="8">
    <source>
        <dbReference type="Proteomes" id="UP001596161"/>
    </source>
</evidence>
<feature type="transmembrane region" description="Helical" evidence="6">
    <location>
        <begin position="268"/>
        <end position="287"/>
    </location>
</feature>
<name>A0ABW0E8I0_9BACT</name>
<protein>
    <submittedName>
        <fullName evidence="7">Oligosaccharide flippase family protein</fullName>
    </submittedName>
</protein>
<keyword evidence="5 6" id="KW-0472">Membrane</keyword>
<proteinExistence type="predicted"/>
<feature type="transmembrane region" description="Helical" evidence="6">
    <location>
        <begin position="118"/>
        <end position="138"/>
    </location>
</feature>
<dbReference type="Proteomes" id="UP001596161">
    <property type="component" value="Unassembled WGS sequence"/>
</dbReference>
<dbReference type="PANTHER" id="PTHR30250">
    <property type="entry name" value="PST FAMILY PREDICTED COLANIC ACID TRANSPORTER"/>
    <property type="match status" value="1"/>
</dbReference>
<sequence>MSRIYSPESYGLFSVFNSILSNLSVIAFLTYTGAFFLERDSLRFYSLVLLTMVLSVVTSIVCGIILFFFKTQVLDFFQIDALGNWIYLLPVFLLIFSLTSIFTSWLVKEKFFSKIAGVNVGSSLSGKLLSIGFGFFLFNNVYGLLLGDFVSKLVSFFSLGFSGLQKLYNKIFTKASFKNLKNVAYEYRNFPLYQLPTSYLDVIAVQAPVYVLSASFGVSNVGLYAFSTTLLDLPINLLGRSVAPVFFQKASELVIESKEQLQKLTTSIFYKVFYLGLIPVSIISVYGDLIFKYVFGDRWEMAGVFTAFLGYSYIFKLTVSATSGVFALYNKQKAEFTFNIIGLVLKVSALLLGVYLKDLKLAILFFGIASAASSILINFMIFKVLNLPAHKIIGKAVALVICSFLLFKGIRILIEYSF</sequence>
<keyword evidence="8" id="KW-1185">Reference proteome</keyword>
<comment type="subcellular location">
    <subcellularLocation>
        <location evidence="1">Cell membrane</location>
        <topology evidence="1">Multi-pass membrane protein</topology>
    </subcellularLocation>
</comment>
<evidence type="ECO:0000313" key="7">
    <source>
        <dbReference type="EMBL" id="MFC5269340.1"/>
    </source>
</evidence>
<keyword evidence="2" id="KW-1003">Cell membrane</keyword>
<gene>
    <name evidence="7" type="ORF">ACFPIB_01880</name>
</gene>
<evidence type="ECO:0000256" key="3">
    <source>
        <dbReference type="ARBA" id="ARBA00022692"/>
    </source>
</evidence>
<keyword evidence="3 6" id="KW-0812">Transmembrane</keyword>
<feature type="transmembrane region" description="Helical" evidence="6">
    <location>
        <begin position="144"/>
        <end position="164"/>
    </location>
</feature>
<evidence type="ECO:0000256" key="4">
    <source>
        <dbReference type="ARBA" id="ARBA00022989"/>
    </source>
</evidence>
<evidence type="ECO:0000256" key="5">
    <source>
        <dbReference type="ARBA" id="ARBA00023136"/>
    </source>
</evidence>
<dbReference type="InterPro" id="IPR050833">
    <property type="entry name" value="Poly_Biosynth_Transport"/>
</dbReference>
<evidence type="ECO:0000256" key="2">
    <source>
        <dbReference type="ARBA" id="ARBA00022475"/>
    </source>
</evidence>
<evidence type="ECO:0000256" key="6">
    <source>
        <dbReference type="SAM" id="Phobius"/>
    </source>
</evidence>
<comment type="caution">
    <text evidence="7">The sequence shown here is derived from an EMBL/GenBank/DDBJ whole genome shotgun (WGS) entry which is preliminary data.</text>
</comment>
<evidence type="ECO:0000256" key="1">
    <source>
        <dbReference type="ARBA" id="ARBA00004651"/>
    </source>
</evidence>
<feature type="transmembrane region" description="Helical" evidence="6">
    <location>
        <begin position="392"/>
        <end position="414"/>
    </location>
</feature>
<organism evidence="7 8">
    <name type="scientific">Adhaeribacter terreus</name>
    <dbReference type="NCBI Taxonomy" id="529703"/>
    <lineage>
        <taxon>Bacteria</taxon>
        <taxon>Pseudomonadati</taxon>
        <taxon>Bacteroidota</taxon>
        <taxon>Cytophagia</taxon>
        <taxon>Cytophagales</taxon>
        <taxon>Hymenobacteraceae</taxon>
        <taxon>Adhaeribacter</taxon>
    </lineage>
</organism>